<dbReference type="PANTHER" id="PTHR12598">
    <property type="entry name" value="COPPER HOMEOSTASIS PROTEIN CUTC"/>
    <property type="match status" value="1"/>
</dbReference>
<dbReference type="InterPro" id="IPR005627">
    <property type="entry name" value="CutC-like"/>
</dbReference>
<sequence length="211" mass="22725">MTILLLVEPLLENYPQLPAAVEAGAKRVALADNLAVGGTTISKGVMGEAVRYAHEHQVTLDVVIAPRGGHSPYDDVELKMMEADLLEAQQLGVDGAIFGALDLQHHLDQEALRPLIAAAGGMTMTFSTAFDQIRPQDRGAAVDWLADQGFEHILSTGFANEERLEDWTMTKRLTDSVGMTMIPAGVTANEIKAIADQLGTNLFYGKKVLAL</sequence>
<dbReference type="Pfam" id="PF03932">
    <property type="entry name" value="CutC"/>
    <property type="match status" value="1"/>
</dbReference>
<proteinExistence type="inferred from homology"/>
<dbReference type="GO" id="GO:0005507">
    <property type="term" value="F:copper ion binding"/>
    <property type="evidence" value="ECO:0007669"/>
    <property type="project" value="TreeGrafter"/>
</dbReference>
<evidence type="ECO:0000313" key="4">
    <source>
        <dbReference type="Proteomes" id="UP000051176"/>
    </source>
</evidence>
<dbReference type="PATRIC" id="fig|1267003.4.peg.2351"/>
<dbReference type="Proteomes" id="UP000051176">
    <property type="component" value="Unassembled WGS sequence"/>
</dbReference>
<dbReference type="InterPro" id="IPR036822">
    <property type="entry name" value="CutC-like_dom_sf"/>
</dbReference>
<evidence type="ECO:0000256" key="2">
    <source>
        <dbReference type="ARBA" id="ARBA00019014"/>
    </source>
</evidence>
<dbReference type="AlphaFoldDB" id="A0A0R1H5A5"/>
<dbReference type="EMBL" id="AZCZ01000008">
    <property type="protein sequence ID" value="KRK37895.1"/>
    <property type="molecule type" value="Genomic_DNA"/>
</dbReference>
<evidence type="ECO:0000256" key="1">
    <source>
        <dbReference type="ARBA" id="ARBA00007768"/>
    </source>
</evidence>
<accession>A0A0R1H5A5</accession>
<comment type="caution">
    <text evidence="3">The sequence shown here is derived from an EMBL/GenBank/DDBJ whole genome shotgun (WGS) entry which is preliminary data.</text>
</comment>
<dbReference type="SUPFAM" id="SSF110395">
    <property type="entry name" value="CutC-like"/>
    <property type="match status" value="1"/>
</dbReference>
<keyword evidence="4" id="KW-1185">Reference proteome</keyword>
<dbReference type="STRING" id="357278.IV61_GL000209"/>
<name>A0A0R1H5A5_9LACO</name>
<comment type="similarity">
    <text evidence="1">Belongs to the CutC family.</text>
</comment>
<dbReference type="eggNOG" id="COG3142">
    <property type="taxonomic scope" value="Bacteria"/>
</dbReference>
<organism evidence="3 4">
    <name type="scientific">Levilactobacillus parabrevis ATCC 53295</name>
    <dbReference type="NCBI Taxonomy" id="1267003"/>
    <lineage>
        <taxon>Bacteria</taxon>
        <taxon>Bacillati</taxon>
        <taxon>Bacillota</taxon>
        <taxon>Bacilli</taxon>
        <taxon>Lactobacillales</taxon>
        <taxon>Lactobacillaceae</taxon>
        <taxon>Levilactobacillus</taxon>
    </lineage>
</organism>
<reference evidence="3 4" key="1">
    <citation type="journal article" date="2015" name="Genome Announc.">
        <title>Expanding the biotechnology potential of lactobacilli through comparative genomics of 213 strains and associated genera.</title>
        <authorList>
            <person name="Sun Z."/>
            <person name="Harris H.M."/>
            <person name="McCann A."/>
            <person name="Guo C."/>
            <person name="Argimon S."/>
            <person name="Zhang W."/>
            <person name="Yang X."/>
            <person name="Jeffery I.B."/>
            <person name="Cooney J.C."/>
            <person name="Kagawa T.F."/>
            <person name="Liu W."/>
            <person name="Song Y."/>
            <person name="Salvetti E."/>
            <person name="Wrobel A."/>
            <person name="Rasinkangas P."/>
            <person name="Parkhill J."/>
            <person name="Rea M.C."/>
            <person name="O'Sullivan O."/>
            <person name="Ritari J."/>
            <person name="Douillard F.P."/>
            <person name="Paul Ross R."/>
            <person name="Yang R."/>
            <person name="Briner A.E."/>
            <person name="Felis G.E."/>
            <person name="de Vos W.M."/>
            <person name="Barrangou R."/>
            <person name="Klaenhammer T.R."/>
            <person name="Caufield P.W."/>
            <person name="Cui Y."/>
            <person name="Zhang H."/>
            <person name="O'Toole P.W."/>
        </authorList>
    </citation>
    <scope>NUCLEOTIDE SEQUENCE [LARGE SCALE GENOMIC DNA]</scope>
    <source>
        <strain evidence="3 4">ATCC 53295</strain>
    </source>
</reference>
<protein>
    <recommendedName>
        <fullName evidence="2">Copper homeostasis protein cutC homolog</fullName>
    </recommendedName>
</protein>
<evidence type="ECO:0000313" key="3">
    <source>
        <dbReference type="EMBL" id="KRK37895.1"/>
    </source>
</evidence>
<gene>
    <name evidence="3" type="ORF">FD07_GL002235</name>
</gene>
<dbReference type="PANTHER" id="PTHR12598:SF0">
    <property type="entry name" value="COPPER HOMEOSTASIS PROTEIN CUTC HOMOLOG"/>
    <property type="match status" value="1"/>
</dbReference>
<dbReference type="Gene3D" id="3.20.20.380">
    <property type="entry name" value="Copper homeostasis (CutC) domain"/>
    <property type="match status" value="1"/>
</dbReference>